<evidence type="ECO:0000256" key="4">
    <source>
        <dbReference type="SAM" id="SignalP"/>
    </source>
</evidence>
<dbReference type="SUPFAM" id="SSF54373">
    <property type="entry name" value="FAD-linked reductases, C-terminal domain"/>
    <property type="match status" value="1"/>
</dbReference>
<dbReference type="GO" id="GO:0016614">
    <property type="term" value="F:oxidoreductase activity, acting on CH-OH group of donors"/>
    <property type="evidence" value="ECO:0007669"/>
    <property type="project" value="InterPro"/>
</dbReference>
<dbReference type="EMBL" id="JAZDUA010000004">
    <property type="protein sequence ID" value="KAK7874217.1"/>
    <property type="molecule type" value="Genomic_DNA"/>
</dbReference>
<dbReference type="PANTHER" id="PTHR11552">
    <property type="entry name" value="GLUCOSE-METHANOL-CHOLINE GMC OXIDOREDUCTASE"/>
    <property type="match status" value="1"/>
</dbReference>
<evidence type="ECO:0000259" key="5">
    <source>
        <dbReference type="Pfam" id="PF00732"/>
    </source>
</evidence>
<keyword evidence="3" id="KW-0285">Flavoprotein</keyword>
<evidence type="ECO:0000256" key="3">
    <source>
        <dbReference type="PIRSR" id="PIRSR000137-2"/>
    </source>
</evidence>
<accession>A0AAN9WEY3</accession>
<dbReference type="InterPro" id="IPR007867">
    <property type="entry name" value="GMC_OxRtase_C"/>
</dbReference>
<feature type="chain" id="PRO_5042883849" evidence="4">
    <location>
        <begin position="32"/>
        <end position="641"/>
    </location>
</feature>
<dbReference type="SUPFAM" id="SSF51905">
    <property type="entry name" value="FAD/NAD(P)-binding domain"/>
    <property type="match status" value="1"/>
</dbReference>
<dbReference type="Proteomes" id="UP001378592">
    <property type="component" value="Unassembled WGS sequence"/>
</dbReference>
<dbReference type="InterPro" id="IPR012132">
    <property type="entry name" value="GMC_OxRdtase"/>
</dbReference>
<dbReference type="Gene3D" id="3.50.50.60">
    <property type="entry name" value="FAD/NAD(P)-binding domain"/>
    <property type="match status" value="1"/>
</dbReference>
<feature type="domain" description="Glucose-methanol-choline oxidoreductase N-terminal" evidence="5">
    <location>
        <begin position="76"/>
        <end position="370"/>
    </location>
</feature>
<evidence type="ECO:0000313" key="8">
    <source>
        <dbReference type="Proteomes" id="UP001378592"/>
    </source>
</evidence>
<feature type="binding site" evidence="3">
    <location>
        <position position="156"/>
    </location>
    <ligand>
        <name>FAD</name>
        <dbReference type="ChEBI" id="CHEBI:57692"/>
    </ligand>
</feature>
<sequence>MNRRASSSTRLAAPLALLALLATVGAPGARAFGLDFLRPLRLLEAVSTFFREHNAYPEKHVRETSASKVAAMGPFDFVVVGAGVGGAAVAARLSEEKDWKVLLLEAGKDENTLTDVPVLSAVWQSTPFNWGYRTEPRPDVCLSMNDHRCSWPRGKVIGGTSVINYMVHTRGHRLDYDAWAAAGNEGWSYDDVLPYFKRNERVLIDEYAHAEDRGHDGPLNVERVPYSTPLSHAFVRAGRELGYPQVDYNAQGPTGFSLIQAAMRNGSRCSSNKAYLRPARDRDNLFITSKAQVTRVIIDPKTKHATGVQFTNGHSTWKVFAKKEVILSAGVFNSPQLLMLSGVGPKEHLKELDIPLVQDLKVGYNLMEHYGFLGTTFIVNQSVSVRMNRILMNPTSIPEYVFNGRGPLTVAGGAEAVGYVRTPRQDDGTGDERPSVELLFVGATLASDDGTAVPLGLGLKRSDYNAYFAPLTFHDGFTIWPLVMQPKSRGRVTLRSRDPFDAPLLHANLFSHPHDMEVLIEGIKMAVRVGQSKAFARFGAHLHARAVPGCEGVAFGSDAYWACAARHLTAVLHHTSGTCKMGPRSDPDAVVDPQLRVHGLEALRVVDASVIPVVPTGHTTAPTYMIAEKAADLIKKAWGRL</sequence>
<feature type="domain" description="Glucose-methanol-choline oxidoreductase C-terminal" evidence="6">
    <location>
        <begin position="486"/>
        <end position="627"/>
    </location>
</feature>
<protein>
    <submittedName>
        <fullName evidence="7">Uncharacterized protein</fullName>
    </submittedName>
</protein>
<feature type="signal peptide" evidence="4">
    <location>
        <begin position="1"/>
        <end position="31"/>
    </location>
</feature>
<feature type="binding site" evidence="3">
    <location>
        <position position="160"/>
    </location>
    <ligand>
        <name>FAD</name>
        <dbReference type="ChEBI" id="CHEBI:57692"/>
    </ligand>
</feature>
<dbReference type="GO" id="GO:0050660">
    <property type="term" value="F:flavin adenine dinucleotide binding"/>
    <property type="evidence" value="ECO:0007669"/>
    <property type="project" value="InterPro"/>
</dbReference>
<evidence type="ECO:0000256" key="2">
    <source>
        <dbReference type="PIRSR" id="PIRSR000137-1"/>
    </source>
</evidence>
<keyword evidence="4" id="KW-0732">Signal</keyword>
<evidence type="ECO:0000256" key="1">
    <source>
        <dbReference type="ARBA" id="ARBA00010790"/>
    </source>
</evidence>
<proteinExistence type="inferred from homology"/>
<dbReference type="InterPro" id="IPR036188">
    <property type="entry name" value="FAD/NAD-bd_sf"/>
</dbReference>
<dbReference type="Gene3D" id="3.30.560.10">
    <property type="entry name" value="Glucose Oxidase, domain 3"/>
    <property type="match status" value="1"/>
</dbReference>
<dbReference type="InterPro" id="IPR000172">
    <property type="entry name" value="GMC_OxRdtase_N"/>
</dbReference>
<feature type="binding site" evidence="3">
    <location>
        <begin position="164"/>
        <end position="167"/>
    </location>
    <ligand>
        <name>FAD</name>
        <dbReference type="ChEBI" id="CHEBI:57692"/>
    </ligand>
</feature>
<feature type="binding site" evidence="3">
    <location>
        <position position="293"/>
    </location>
    <ligand>
        <name>FAD</name>
        <dbReference type="ChEBI" id="CHEBI:57692"/>
    </ligand>
</feature>
<name>A0AAN9WEY3_9ORTH</name>
<comment type="similarity">
    <text evidence="1">Belongs to the GMC oxidoreductase family.</text>
</comment>
<feature type="active site" description="Proton donor" evidence="2">
    <location>
        <position position="574"/>
    </location>
</feature>
<organism evidence="7 8">
    <name type="scientific">Gryllus longicercus</name>
    <dbReference type="NCBI Taxonomy" id="2509291"/>
    <lineage>
        <taxon>Eukaryota</taxon>
        <taxon>Metazoa</taxon>
        <taxon>Ecdysozoa</taxon>
        <taxon>Arthropoda</taxon>
        <taxon>Hexapoda</taxon>
        <taxon>Insecta</taxon>
        <taxon>Pterygota</taxon>
        <taxon>Neoptera</taxon>
        <taxon>Polyneoptera</taxon>
        <taxon>Orthoptera</taxon>
        <taxon>Ensifera</taxon>
        <taxon>Gryllidea</taxon>
        <taxon>Grylloidea</taxon>
        <taxon>Gryllidae</taxon>
        <taxon>Gryllinae</taxon>
        <taxon>Gryllus</taxon>
    </lineage>
</organism>
<dbReference type="Pfam" id="PF05199">
    <property type="entry name" value="GMC_oxred_C"/>
    <property type="match status" value="1"/>
</dbReference>
<evidence type="ECO:0000259" key="6">
    <source>
        <dbReference type="Pfam" id="PF05199"/>
    </source>
</evidence>
<dbReference type="PANTHER" id="PTHR11552:SF208">
    <property type="entry name" value="RE36204P-RELATED"/>
    <property type="match status" value="1"/>
</dbReference>
<dbReference type="Pfam" id="PF00732">
    <property type="entry name" value="GMC_oxred_N"/>
    <property type="match status" value="1"/>
</dbReference>
<dbReference type="PIRSF" id="PIRSF000137">
    <property type="entry name" value="Alcohol_oxidase"/>
    <property type="match status" value="1"/>
</dbReference>
<comment type="caution">
    <text evidence="7">The sequence shown here is derived from an EMBL/GenBank/DDBJ whole genome shotgun (WGS) entry which is preliminary data.</text>
</comment>
<reference evidence="7 8" key="1">
    <citation type="submission" date="2024-03" db="EMBL/GenBank/DDBJ databases">
        <title>The genome assembly and annotation of the cricket Gryllus longicercus Weissman &amp; Gray.</title>
        <authorList>
            <person name="Szrajer S."/>
            <person name="Gray D."/>
            <person name="Ylla G."/>
        </authorList>
    </citation>
    <scope>NUCLEOTIDE SEQUENCE [LARGE SCALE GENOMIC DNA]</scope>
    <source>
        <strain evidence="7">DAG 2021-001</strain>
        <tissue evidence="7">Whole body minus gut</tissue>
    </source>
</reference>
<gene>
    <name evidence="7" type="ORF">R5R35_006260</name>
</gene>
<keyword evidence="8" id="KW-1185">Reference proteome</keyword>
<comment type="cofactor">
    <cofactor evidence="3">
        <name>FAD</name>
        <dbReference type="ChEBI" id="CHEBI:57692"/>
    </cofactor>
</comment>
<feature type="active site" description="Proton acceptor" evidence="2">
    <location>
        <position position="618"/>
    </location>
</feature>
<dbReference type="AlphaFoldDB" id="A0AAN9WEY3"/>
<keyword evidence="3" id="KW-0274">FAD</keyword>
<evidence type="ECO:0000313" key="7">
    <source>
        <dbReference type="EMBL" id="KAK7874217.1"/>
    </source>
</evidence>